<feature type="region of interest" description="Disordered" evidence="1">
    <location>
        <begin position="26"/>
        <end position="122"/>
    </location>
</feature>
<reference evidence="2" key="1">
    <citation type="submission" date="2020-01" db="EMBL/GenBank/DDBJ databases">
        <title>Genome Sequencing of Three Apophysomyces-Like Fungal Strains Confirms a Novel Fungal Genus in the Mucoromycota with divergent Burkholderia-like Endosymbiotic Bacteria.</title>
        <authorList>
            <person name="Stajich J.E."/>
            <person name="Macias A.M."/>
            <person name="Carter-House D."/>
            <person name="Lovett B."/>
            <person name="Kasson L.R."/>
            <person name="Berry K."/>
            <person name="Grigoriev I."/>
            <person name="Chang Y."/>
            <person name="Spatafora J."/>
            <person name="Kasson M.T."/>
        </authorList>
    </citation>
    <scope>NUCLEOTIDE SEQUENCE</scope>
    <source>
        <strain evidence="2">NRRL A-21654</strain>
    </source>
</reference>
<feature type="region of interest" description="Disordered" evidence="1">
    <location>
        <begin position="163"/>
        <end position="189"/>
    </location>
</feature>
<sequence>MPQMPNKNVFEPKDPRIINLYEEDEDELDEWSFTSSSDLTSKPRRRKTGTQALVEFLNNTSPEEFQKTTTKRPSTLFSRLLKNKPPPPTAASTRSQPSSSTSCPTPTTRTYLQKPGADAPNTIHRRNYIEIVANPYHDSSPAASYGQHRLSYASTGRNSALRRSVISNSDQQGPVLPSNRSKKRESSLYSGSLRYSMSVKSHVSNNPSSLRGRPLMLMRQDIEAASARSSTIGRAGGGREWESQQEMGDIQHRKRPDGEEEEVVDKTLDENNVVAHLGEHVDTIEAGLLQRLERFRLVKADKPSDTMANALAKEHERALLSPNQEPSEKKKVRHVQVQTMETVVAPSIAKVEEEGVTVTSESEASPPQATTMEELEAQLAEERVQRQRLQAALEETWDHYEVLSGLAYKKLRELWEEKMRWENACMDLRDKLLEVGQPPAVVVDFPNSEFTVEEENEGQEA</sequence>
<evidence type="ECO:0000313" key="2">
    <source>
        <dbReference type="EMBL" id="KAF7726677.1"/>
    </source>
</evidence>
<feature type="region of interest" description="Disordered" evidence="1">
    <location>
        <begin position="226"/>
        <end position="260"/>
    </location>
</feature>
<evidence type="ECO:0000256" key="1">
    <source>
        <dbReference type="SAM" id="MobiDB-lite"/>
    </source>
</evidence>
<protein>
    <submittedName>
        <fullName evidence="2">Uncharacterized protein</fullName>
    </submittedName>
</protein>
<proteinExistence type="predicted"/>
<keyword evidence="3" id="KW-1185">Reference proteome</keyword>
<feature type="compositionally biased region" description="Low complexity" evidence="1">
    <location>
        <begin position="90"/>
        <end position="110"/>
    </location>
</feature>
<comment type="caution">
    <text evidence="2">The sequence shown here is derived from an EMBL/GenBank/DDBJ whole genome shotgun (WGS) entry which is preliminary data.</text>
</comment>
<feature type="compositionally biased region" description="Polar residues" evidence="1">
    <location>
        <begin position="57"/>
        <end position="77"/>
    </location>
</feature>
<dbReference type="EMBL" id="JABAYA010000074">
    <property type="protein sequence ID" value="KAF7726677.1"/>
    <property type="molecule type" value="Genomic_DNA"/>
</dbReference>
<dbReference type="Proteomes" id="UP000605846">
    <property type="component" value="Unassembled WGS sequence"/>
</dbReference>
<accession>A0A8H7BTB4</accession>
<gene>
    <name evidence="2" type="ORF">EC973_008551</name>
</gene>
<evidence type="ECO:0000313" key="3">
    <source>
        <dbReference type="Proteomes" id="UP000605846"/>
    </source>
</evidence>
<name>A0A8H7BTB4_9FUNG</name>
<organism evidence="2 3">
    <name type="scientific">Apophysomyces ossiformis</name>
    <dbReference type="NCBI Taxonomy" id="679940"/>
    <lineage>
        <taxon>Eukaryota</taxon>
        <taxon>Fungi</taxon>
        <taxon>Fungi incertae sedis</taxon>
        <taxon>Mucoromycota</taxon>
        <taxon>Mucoromycotina</taxon>
        <taxon>Mucoromycetes</taxon>
        <taxon>Mucorales</taxon>
        <taxon>Mucorineae</taxon>
        <taxon>Mucoraceae</taxon>
        <taxon>Apophysomyces</taxon>
    </lineage>
</organism>
<dbReference type="AlphaFoldDB" id="A0A8H7BTB4"/>
<dbReference type="OrthoDB" id="2289096at2759"/>